<dbReference type="RefSeq" id="XP_003139744.1">
    <property type="nucleotide sequence ID" value="XM_003139696.1"/>
</dbReference>
<protein>
    <submittedName>
        <fullName evidence="1">Uncharacterized protein</fullName>
    </submittedName>
</protein>
<reference evidence="1" key="1">
    <citation type="submission" date="2012-04" db="EMBL/GenBank/DDBJ databases">
        <title>The Genome Sequence of Loa loa.</title>
        <authorList>
            <consortium name="The Broad Institute Genome Sequencing Platform"/>
            <consortium name="Broad Institute Genome Sequencing Center for Infectious Disease"/>
            <person name="Nutman T.B."/>
            <person name="Fink D.L."/>
            <person name="Russ C."/>
            <person name="Young S."/>
            <person name="Zeng Q."/>
            <person name="Gargeya S."/>
            <person name="Alvarado L."/>
            <person name="Berlin A."/>
            <person name="Chapman S.B."/>
            <person name="Chen Z."/>
            <person name="Freedman E."/>
            <person name="Gellesch M."/>
            <person name="Goldberg J."/>
            <person name="Griggs A."/>
            <person name="Gujja S."/>
            <person name="Heilman E.R."/>
            <person name="Heiman D."/>
            <person name="Howarth C."/>
            <person name="Mehta T."/>
            <person name="Neiman D."/>
            <person name="Pearson M."/>
            <person name="Roberts A."/>
            <person name="Saif S."/>
            <person name="Shea T."/>
            <person name="Shenoy N."/>
            <person name="Sisk P."/>
            <person name="Stolte C."/>
            <person name="Sykes S."/>
            <person name="White J."/>
            <person name="Yandava C."/>
            <person name="Haas B."/>
            <person name="Henn M.R."/>
            <person name="Nusbaum C."/>
            <person name="Birren B."/>
        </authorList>
    </citation>
    <scope>NUCLEOTIDE SEQUENCE [LARGE SCALE GENOMIC DNA]</scope>
</reference>
<sequence>MSRNSICESVIHGDSQITLEANLFQIYDVIECKCKYPPDEPISRPSTRSVVYPPCTISSSPFVSAIFCSHFVAQYFQRVNVHCAQFIITDAVPIFYFLSFRNWQ</sequence>
<proteinExistence type="predicted"/>
<dbReference type="InParanoid" id="A0A1S0U2M4"/>
<evidence type="ECO:0000313" key="1">
    <source>
        <dbReference type="EMBL" id="EFO24326.1"/>
    </source>
</evidence>
<accession>A0A1S0U2M4</accession>
<organism evidence="1">
    <name type="scientific">Loa loa</name>
    <name type="common">Eye worm</name>
    <name type="synonym">Filaria loa</name>
    <dbReference type="NCBI Taxonomy" id="7209"/>
    <lineage>
        <taxon>Eukaryota</taxon>
        <taxon>Metazoa</taxon>
        <taxon>Ecdysozoa</taxon>
        <taxon>Nematoda</taxon>
        <taxon>Chromadorea</taxon>
        <taxon>Rhabditida</taxon>
        <taxon>Spirurina</taxon>
        <taxon>Spiruromorpha</taxon>
        <taxon>Filarioidea</taxon>
        <taxon>Onchocercidae</taxon>
        <taxon>Loa</taxon>
    </lineage>
</organism>
<dbReference type="CTD" id="9941558"/>
<gene>
    <name evidence="1" type="ORF">LOAG_04159</name>
</gene>
<dbReference type="EMBL" id="JH712074">
    <property type="protein sequence ID" value="EFO24326.1"/>
    <property type="molecule type" value="Genomic_DNA"/>
</dbReference>
<dbReference type="GeneID" id="9941558"/>
<dbReference type="AlphaFoldDB" id="A0A1S0U2M4"/>
<name>A0A1S0U2M4_LOALO</name>
<dbReference type="KEGG" id="loa:LOAG_04159"/>